<reference evidence="2" key="1">
    <citation type="journal article" date="2023" name="Mol. Phylogenet. Evol.">
        <title>Genome-scale phylogeny and comparative genomics of the fungal order Sordariales.</title>
        <authorList>
            <person name="Hensen N."/>
            <person name="Bonometti L."/>
            <person name="Westerberg I."/>
            <person name="Brannstrom I.O."/>
            <person name="Guillou S."/>
            <person name="Cros-Aarteil S."/>
            <person name="Calhoun S."/>
            <person name="Haridas S."/>
            <person name="Kuo A."/>
            <person name="Mondo S."/>
            <person name="Pangilinan J."/>
            <person name="Riley R."/>
            <person name="LaButti K."/>
            <person name="Andreopoulos B."/>
            <person name="Lipzen A."/>
            <person name="Chen C."/>
            <person name="Yan M."/>
            <person name="Daum C."/>
            <person name="Ng V."/>
            <person name="Clum A."/>
            <person name="Steindorff A."/>
            <person name="Ohm R.A."/>
            <person name="Martin F."/>
            <person name="Silar P."/>
            <person name="Natvig D.O."/>
            <person name="Lalanne C."/>
            <person name="Gautier V."/>
            <person name="Ament-Velasquez S.L."/>
            <person name="Kruys A."/>
            <person name="Hutchinson M.I."/>
            <person name="Powell A.J."/>
            <person name="Barry K."/>
            <person name="Miller A.N."/>
            <person name="Grigoriev I.V."/>
            <person name="Debuchy R."/>
            <person name="Gladieux P."/>
            <person name="Hiltunen Thoren M."/>
            <person name="Johannesson H."/>
        </authorList>
    </citation>
    <scope>NUCLEOTIDE SEQUENCE</scope>
    <source>
        <strain evidence="2">CBS 333.67</strain>
    </source>
</reference>
<evidence type="ECO:0000256" key="1">
    <source>
        <dbReference type="SAM" id="MobiDB-lite"/>
    </source>
</evidence>
<evidence type="ECO:0000313" key="2">
    <source>
        <dbReference type="EMBL" id="KAK3304777.1"/>
    </source>
</evidence>
<protein>
    <submittedName>
        <fullName evidence="2">Uncharacterized protein</fullName>
    </submittedName>
</protein>
<evidence type="ECO:0000313" key="3">
    <source>
        <dbReference type="Proteomes" id="UP001273166"/>
    </source>
</evidence>
<dbReference type="Proteomes" id="UP001273166">
    <property type="component" value="Unassembled WGS sequence"/>
</dbReference>
<comment type="caution">
    <text evidence="2">The sequence shown here is derived from an EMBL/GenBank/DDBJ whole genome shotgun (WGS) entry which is preliminary data.</text>
</comment>
<keyword evidence="3" id="KW-1185">Reference proteome</keyword>
<name>A0AAJ0GRF2_9PEZI</name>
<accession>A0AAJ0GRF2</accession>
<proteinExistence type="predicted"/>
<organism evidence="2 3">
    <name type="scientific">Chaetomium strumarium</name>
    <dbReference type="NCBI Taxonomy" id="1170767"/>
    <lineage>
        <taxon>Eukaryota</taxon>
        <taxon>Fungi</taxon>
        <taxon>Dikarya</taxon>
        <taxon>Ascomycota</taxon>
        <taxon>Pezizomycotina</taxon>
        <taxon>Sordariomycetes</taxon>
        <taxon>Sordariomycetidae</taxon>
        <taxon>Sordariales</taxon>
        <taxon>Chaetomiaceae</taxon>
        <taxon>Chaetomium</taxon>
    </lineage>
</organism>
<dbReference type="RefSeq" id="XP_062720557.1">
    <property type="nucleotide sequence ID" value="XM_062869629.1"/>
</dbReference>
<feature type="region of interest" description="Disordered" evidence="1">
    <location>
        <begin position="69"/>
        <end position="104"/>
    </location>
</feature>
<dbReference type="GeneID" id="87888458"/>
<reference evidence="2" key="2">
    <citation type="submission" date="2023-06" db="EMBL/GenBank/DDBJ databases">
        <authorList>
            <consortium name="Lawrence Berkeley National Laboratory"/>
            <person name="Mondo S.J."/>
            <person name="Hensen N."/>
            <person name="Bonometti L."/>
            <person name="Westerberg I."/>
            <person name="Brannstrom I.O."/>
            <person name="Guillou S."/>
            <person name="Cros-Aarteil S."/>
            <person name="Calhoun S."/>
            <person name="Haridas S."/>
            <person name="Kuo A."/>
            <person name="Pangilinan J."/>
            <person name="Riley R."/>
            <person name="Labutti K."/>
            <person name="Andreopoulos B."/>
            <person name="Lipzen A."/>
            <person name="Chen C."/>
            <person name="Yanf M."/>
            <person name="Daum C."/>
            <person name="Ng V."/>
            <person name="Clum A."/>
            <person name="Steindorff A."/>
            <person name="Ohm R."/>
            <person name="Martin F."/>
            <person name="Silar P."/>
            <person name="Natvig D."/>
            <person name="Lalanne C."/>
            <person name="Gautier V."/>
            <person name="Ament-Velasquez S.L."/>
            <person name="Kruys A."/>
            <person name="Hutchinson M.I."/>
            <person name="Powell A.J."/>
            <person name="Barry K."/>
            <person name="Miller A.N."/>
            <person name="Grigoriev I.V."/>
            <person name="Debuchy R."/>
            <person name="Gladieux P."/>
            <person name="Thoren M.H."/>
            <person name="Johannesson H."/>
        </authorList>
    </citation>
    <scope>NUCLEOTIDE SEQUENCE</scope>
    <source>
        <strain evidence="2">CBS 333.67</strain>
    </source>
</reference>
<dbReference type="EMBL" id="JAUDZG010000005">
    <property type="protein sequence ID" value="KAK3304777.1"/>
    <property type="molecule type" value="Genomic_DNA"/>
</dbReference>
<sequence>MKALIPVQRLRLGHILVGLPCLLPAFPLHKHFHAAVIQLPVAADFLCLPLFLPLPSSVLSGVNGPELGVIPRPNSAGGTPREMLGDRESRQPLPEVEVDFRVGR</sequence>
<dbReference type="AlphaFoldDB" id="A0AAJ0GRF2"/>
<gene>
    <name evidence="2" type="ORF">B0T15DRAFT_537564</name>
</gene>